<sequence>MPSQLARLMSTSRMACTKAELLPHGCGKKQKFLPSRKPITSYLELGTMGVGSVVVVEPLPQPSCYEELLGMVSRTVVRLDLAWPAERRDTGSRISGSWMQTNLLNYKPACCPLPPELKAPKCPQASARWKVIRLKPGACFRETISRQRRNREIIFYFEQRGRSELITAGKNHSEPSSIRINQRERIRVEIAIYSTEGRSRDGHAKFIRSCSTDVNRPGDIG</sequence>
<evidence type="ECO:0000313" key="2">
    <source>
        <dbReference type="Proteomes" id="UP000319801"/>
    </source>
</evidence>
<proteinExistence type="predicted"/>
<accession>A0A556VK78</accession>
<name>A0A556VK78_BAGYA</name>
<keyword evidence="2" id="KW-1185">Reference proteome</keyword>
<gene>
    <name evidence="1" type="ORF">Baya_15888</name>
</gene>
<protein>
    <submittedName>
        <fullName evidence="1">Uncharacterized protein</fullName>
    </submittedName>
</protein>
<evidence type="ECO:0000313" key="1">
    <source>
        <dbReference type="EMBL" id="TTN01728.1"/>
    </source>
</evidence>
<dbReference type="Proteomes" id="UP000319801">
    <property type="component" value="Unassembled WGS sequence"/>
</dbReference>
<reference evidence="1 2" key="1">
    <citation type="journal article" date="2019" name="Genome Biol. Evol.">
        <title>Whole-Genome Sequencing of the Giant Devil Catfish, Bagarius yarrelli.</title>
        <authorList>
            <person name="Jiang W."/>
            <person name="Lv Y."/>
            <person name="Cheng L."/>
            <person name="Yang K."/>
            <person name="Chao B."/>
            <person name="Wang X."/>
            <person name="Li Y."/>
            <person name="Pan X."/>
            <person name="You X."/>
            <person name="Zhang Y."/>
            <person name="Yang J."/>
            <person name="Li J."/>
            <person name="Zhang X."/>
            <person name="Liu S."/>
            <person name="Sun C."/>
            <person name="Yang J."/>
            <person name="Shi Q."/>
        </authorList>
    </citation>
    <scope>NUCLEOTIDE SEQUENCE [LARGE SCALE GENOMIC DNA]</scope>
    <source>
        <strain evidence="1">JWS20170419001</strain>
        <tissue evidence="1">Muscle</tissue>
    </source>
</reference>
<dbReference type="EMBL" id="VCAZ01000244">
    <property type="protein sequence ID" value="TTN01728.1"/>
    <property type="molecule type" value="Genomic_DNA"/>
</dbReference>
<comment type="caution">
    <text evidence="1">The sequence shown here is derived from an EMBL/GenBank/DDBJ whole genome shotgun (WGS) entry which is preliminary data.</text>
</comment>
<organism evidence="1 2">
    <name type="scientific">Bagarius yarrelli</name>
    <name type="common">Goonch</name>
    <name type="synonym">Bagrus yarrelli</name>
    <dbReference type="NCBI Taxonomy" id="175774"/>
    <lineage>
        <taxon>Eukaryota</taxon>
        <taxon>Metazoa</taxon>
        <taxon>Chordata</taxon>
        <taxon>Craniata</taxon>
        <taxon>Vertebrata</taxon>
        <taxon>Euteleostomi</taxon>
        <taxon>Actinopterygii</taxon>
        <taxon>Neopterygii</taxon>
        <taxon>Teleostei</taxon>
        <taxon>Ostariophysi</taxon>
        <taxon>Siluriformes</taxon>
        <taxon>Sisoridae</taxon>
        <taxon>Sisorinae</taxon>
        <taxon>Bagarius</taxon>
    </lineage>
</organism>
<dbReference type="AlphaFoldDB" id="A0A556VK78"/>